<reference evidence="6" key="2">
    <citation type="journal article" date="2023" name="Science">
        <title>Genomic signatures of disease resistance in endangered staghorn corals.</title>
        <authorList>
            <person name="Vollmer S.V."/>
            <person name="Selwyn J.D."/>
            <person name="Despard B.A."/>
            <person name="Roesel C.L."/>
        </authorList>
    </citation>
    <scope>NUCLEOTIDE SEQUENCE</scope>
    <source>
        <strain evidence="6">K2</strain>
    </source>
</reference>
<dbReference type="InterPro" id="IPR008978">
    <property type="entry name" value="HSP20-like_chaperone"/>
</dbReference>
<dbReference type="Pfam" id="PF08190">
    <property type="entry name" value="PIH1"/>
    <property type="match status" value="1"/>
</dbReference>
<dbReference type="Proteomes" id="UP001249851">
    <property type="component" value="Unassembled WGS sequence"/>
</dbReference>
<proteinExistence type="inferred from homology"/>
<dbReference type="GO" id="GO:0006364">
    <property type="term" value="P:rRNA processing"/>
    <property type="evidence" value="ECO:0007669"/>
    <property type="project" value="TreeGrafter"/>
</dbReference>
<comment type="caution">
    <text evidence="6">The sequence shown here is derived from an EMBL/GenBank/DDBJ whole genome shotgun (WGS) entry which is preliminary data.</text>
</comment>
<comment type="function">
    <text evidence="3">Involved in the assembly of C/D box small nucleolar ribonucleoprotein (snoRNP) particles. Recruits the SWI/SNF complex to the core promoter of rRNA genes and enhances pre-rRNA transcription. Mediates interaction of TELO2 with the R2TP complex which is necessary for the stability of MTOR and SMG1. Positively regulates the assembly and activity of the mTORC1 complex.</text>
</comment>
<dbReference type="GO" id="GO:0097255">
    <property type="term" value="C:R2TP complex"/>
    <property type="evidence" value="ECO:0007669"/>
    <property type="project" value="TreeGrafter"/>
</dbReference>
<dbReference type="GO" id="GO:1990904">
    <property type="term" value="C:ribonucleoprotein complex"/>
    <property type="evidence" value="ECO:0007669"/>
    <property type="project" value="TreeGrafter"/>
</dbReference>
<evidence type="ECO:0000313" key="6">
    <source>
        <dbReference type="EMBL" id="KAK2565437.1"/>
    </source>
</evidence>
<evidence type="ECO:0000259" key="5">
    <source>
        <dbReference type="Pfam" id="PF18201"/>
    </source>
</evidence>
<feature type="domain" description="PIH1D1/2/3 CS-like" evidence="5">
    <location>
        <begin position="209"/>
        <end position="281"/>
    </location>
</feature>
<feature type="domain" description="PIH1 N-terminal" evidence="4">
    <location>
        <begin position="23"/>
        <end position="172"/>
    </location>
</feature>
<dbReference type="PANTHER" id="PTHR22997">
    <property type="entry name" value="PIH1 DOMAIN-CONTAINING PROTEIN 1"/>
    <property type="match status" value="1"/>
</dbReference>
<dbReference type="EMBL" id="JARQWQ010000019">
    <property type="protein sequence ID" value="KAK2565437.1"/>
    <property type="molecule type" value="Genomic_DNA"/>
</dbReference>
<dbReference type="GO" id="GO:0005737">
    <property type="term" value="C:cytoplasm"/>
    <property type="evidence" value="ECO:0007669"/>
    <property type="project" value="TreeGrafter"/>
</dbReference>
<evidence type="ECO:0000256" key="1">
    <source>
        <dbReference type="ARBA" id="ARBA00008511"/>
    </source>
</evidence>
<dbReference type="PANTHER" id="PTHR22997:SF0">
    <property type="entry name" value="PIH1 DOMAIN-CONTAINING PROTEIN 1"/>
    <property type="match status" value="1"/>
</dbReference>
<dbReference type="InterPro" id="IPR050734">
    <property type="entry name" value="PIH1/Kintoun_subfamily"/>
</dbReference>
<dbReference type="CDD" id="cd00298">
    <property type="entry name" value="ACD_sHsps_p23-like"/>
    <property type="match status" value="1"/>
</dbReference>
<comment type="similarity">
    <text evidence="1">Belongs to the PIH1 family.</text>
</comment>
<dbReference type="AlphaFoldDB" id="A0AAD9QQ99"/>
<name>A0AAD9QQ99_ACRCE</name>
<organism evidence="6 7">
    <name type="scientific">Acropora cervicornis</name>
    <name type="common">Staghorn coral</name>
    <dbReference type="NCBI Taxonomy" id="6130"/>
    <lineage>
        <taxon>Eukaryota</taxon>
        <taxon>Metazoa</taxon>
        <taxon>Cnidaria</taxon>
        <taxon>Anthozoa</taxon>
        <taxon>Hexacorallia</taxon>
        <taxon>Scleractinia</taxon>
        <taxon>Astrocoeniina</taxon>
        <taxon>Acroporidae</taxon>
        <taxon>Acropora</taxon>
    </lineage>
</organism>
<dbReference type="Gene3D" id="2.60.40.790">
    <property type="match status" value="1"/>
</dbReference>
<evidence type="ECO:0000259" key="4">
    <source>
        <dbReference type="Pfam" id="PF08190"/>
    </source>
</evidence>
<dbReference type="GO" id="GO:0000492">
    <property type="term" value="P:box C/D snoRNP assembly"/>
    <property type="evidence" value="ECO:0007669"/>
    <property type="project" value="TreeGrafter"/>
</dbReference>
<reference evidence="6" key="1">
    <citation type="journal article" date="2023" name="G3 (Bethesda)">
        <title>Whole genome assembly and annotation of the endangered Caribbean coral Acropora cervicornis.</title>
        <authorList>
            <person name="Selwyn J.D."/>
            <person name="Vollmer S.V."/>
        </authorList>
    </citation>
    <scope>NUCLEOTIDE SEQUENCE</scope>
    <source>
        <strain evidence="6">K2</strain>
    </source>
</reference>
<sequence length="284" mass="32533">MAEDPNFEEEFYRALLLDETNQLKDLNPEMQEFVPKPGYVIKLRNNKEEKVFINVCTSDKIPSPREISDKELMKILESVDATQYRVPMSIGQAHVELDNKRQGCTVYDVAINPTFYSKLKNSELFHSFFLTIVFEGLESKYNIELERTWAVLKNKKCMGSLHPHCIRSKSKPVIMEMDDNQGEAIKEEDVNSDSKASTPKYKILREPPQGRPEFLVIEILLPGIKSTKDATLDVGEDRVLLHVNPAKYHLDINLPFEVDNDKCGAQFNRKTKVLTVTLPVLTES</sequence>
<protein>
    <recommendedName>
        <fullName evidence="2">PIH1 domain-containing protein 1</fullName>
    </recommendedName>
</protein>
<dbReference type="Pfam" id="PF18201">
    <property type="entry name" value="PIH1_CS"/>
    <property type="match status" value="1"/>
</dbReference>
<evidence type="ECO:0000256" key="2">
    <source>
        <dbReference type="ARBA" id="ARBA00040540"/>
    </source>
</evidence>
<gene>
    <name evidence="6" type="ORF">P5673_010498</name>
</gene>
<keyword evidence="7" id="KW-1185">Reference proteome</keyword>
<dbReference type="InterPro" id="IPR041442">
    <property type="entry name" value="PIH1D1/2/3_CS-like"/>
</dbReference>
<evidence type="ECO:0000256" key="3">
    <source>
        <dbReference type="ARBA" id="ARBA00046233"/>
    </source>
</evidence>
<accession>A0AAD9QQ99</accession>
<evidence type="ECO:0000313" key="7">
    <source>
        <dbReference type="Proteomes" id="UP001249851"/>
    </source>
</evidence>
<dbReference type="InterPro" id="IPR012981">
    <property type="entry name" value="PIH1_N"/>
</dbReference>